<dbReference type="Proteomes" id="UP000031668">
    <property type="component" value="Unassembled WGS sequence"/>
</dbReference>
<comment type="caution">
    <text evidence="2">The sequence shown here is derived from an EMBL/GenBank/DDBJ whole genome shotgun (WGS) entry which is preliminary data.</text>
</comment>
<reference evidence="2 3" key="1">
    <citation type="journal article" date="2014" name="Genome Biol. Evol.">
        <title>The genome of the myxosporean Thelohanellus kitauei shows adaptations to nutrient acquisition within its fish host.</title>
        <authorList>
            <person name="Yang Y."/>
            <person name="Xiong J."/>
            <person name="Zhou Z."/>
            <person name="Huo F."/>
            <person name="Miao W."/>
            <person name="Ran C."/>
            <person name="Liu Y."/>
            <person name="Zhang J."/>
            <person name="Feng J."/>
            <person name="Wang M."/>
            <person name="Wang M."/>
            <person name="Wang L."/>
            <person name="Yao B."/>
        </authorList>
    </citation>
    <scope>NUCLEOTIDE SEQUENCE [LARGE SCALE GENOMIC DNA]</scope>
    <source>
        <strain evidence="2">Wuqing</strain>
    </source>
</reference>
<dbReference type="AlphaFoldDB" id="A0A0C2NJG6"/>
<evidence type="ECO:0000256" key="1">
    <source>
        <dbReference type="SAM" id="MobiDB-lite"/>
    </source>
</evidence>
<keyword evidence="3" id="KW-1185">Reference proteome</keyword>
<name>A0A0C2NJG6_THEKT</name>
<evidence type="ECO:0000313" key="3">
    <source>
        <dbReference type="Proteomes" id="UP000031668"/>
    </source>
</evidence>
<gene>
    <name evidence="2" type="ORF">RF11_01811</name>
</gene>
<dbReference type="EMBL" id="JWZT01000521">
    <property type="protein sequence ID" value="KII74157.1"/>
    <property type="molecule type" value="Genomic_DNA"/>
</dbReference>
<protein>
    <submittedName>
        <fullName evidence="2">Uncharacterized protein</fullName>
    </submittedName>
</protein>
<evidence type="ECO:0000313" key="2">
    <source>
        <dbReference type="EMBL" id="KII74157.1"/>
    </source>
</evidence>
<sequence>MNHISKYLIILQIRFCCFELLGKERDSAYCGKMSRIAHHCLQKNGIASLDEKLGLPRNFTIVDSNRNSILDPMYMERIFNSTFYDTDYDEESGSTETVNDGPRDRSQTATSCIFIKES</sequence>
<accession>A0A0C2NJG6</accession>
<organism evidence="2 3">
    <name type="scientific">Thelohanellus kitauei</name>
    <name type="common">Myxosporean</name>
    <dbReference type="NCBI Taxonomy" id="669202"/>
    <lineage>
        <taxon>Eukaryota</taxon>
        <taxon>Metazoa</taxon>
        <taxon>Cnidaria</taxon>
        <taxon>Myxozoa</taxon>
        <taxon>Myxosporea</taxon>
        <taxon>Bivalvulida</taxon>
        <taxon>Platysporina</taxon>
        <taxon>Myxobolidae</taxon>
        <taxon>Thelohanellus</taxon>
    </lineage>
</organism>
<proteinExistence type="predicted"/>
<feature type="region of interest" description="Disordered" evidence="1">
    <location>
        <begin position="90"/>
        <end position="109"/>
    </location>
</feature>